<feature type="region of interest" description="Disordered" evidence="6">
    <location>
        <begin position="1"/>
        <end position="189"/>
    </location>
</feature>
<dbReference type="OrthoDB" id="2943660at2759"/>
<dbReference type="GO" id="GO:0005634">
    <property type="term" value="C:nucleus"/>
    <property type="evidence" value="ECO:0007669"/>
    <property type="project" value="UniProtKB-SubCell"/>
</dbReference>
<dbReference type="InterPro" id="IPR036864">
    <property type="entry name" value="Zn2-C6_fun-type_DNA-bd_sf"/>
</dbReference>
<evidence type="ECO:0000259" key="7">
    <source>
        <dbReference type="PROSITE" id="PS50048"/>
    </source>
</evidence>
<dbReference type="InterPro" id="IPR050815">
    <property type="entry name" value="TF_fung"/>
</dbReference>
<gene>
    <name evidence="8" type="ORF">CBER1_07008</name>
</gene>
<feature type="domain" description="Zn(2)-C6 fungal-type" evidence="7">
    <location>
        <begin position="403"/>
        <end position="433"/>
    </location>
</feature>
<dbReference type="CDD" id="cd00067">
    <property type="entry name" value="GAL4"/>
    <property type="match status" value="1"/>
</dbReference>
<feature type="compositionally biased region" description="Low complexity" evidence="6">
    <location>
        <begin position="91"/>
        <end position="101"/>
    </location>
</feature>
<dbReference type="PANTHER" id="PTHR47338:SF29">
    <property type="entry name" value="ZN(2)-C6 FUNGAL-TYPE DOMAIN-CONTAINING PROTEIN"/>
    <property type="match status" value="1"/>
</dbReference>
<accession>A0A2S6CBS7</accession>
<dbReference type="Proteomes" id="UP000237631">
    <property type="component" value="Unassembled WGS sequence"/>
</dbReference>
<evidence type="ECO:0000256" key="2">
    <source>
        <dbReference type="ARBA" id="ARBA00022723"/>
    </source>
</evidence>
<dbReference type="Pfam" id="PF00172">
    <property type="entry name" value="Zn_clus"/>
    <property type="match status" value="1"/>
</dbReference>
<evidence type="ECO:0000256" key="5">
    <source>
        <dbReference type="ARBA" id="ARBA00023242"/>
    </source>
</evidence>
<keyword evidence="3" id="KW-0805">Transcription regulation</keyword>
<feature type="region of interest" description="Disordered" evidence="6">
    <location>
        <begin position="443"/>
        <end position="504"/>
    </location>
</feature>
<feature type="compositionally biased region" description="Low complexity" evidence="6">
    <location>
        <begin position="70"/>
        <end position="84"/>
    </location>
</feature>
<dbReference type="PANTHER" id="PTHR47338">
    <property type="entry name" value="ZN(II)2CYS6 TRANSCRIPTION FACTOR (EUROFUNG)-RELATED"/>
    <property type="match status" value="1"/>
</dbReference>
<evidence type="ECO:0000313" key="8">
    <source>
        <dbReference type="EMBL" id="PPJ57190.1"/>
    </source>
</evidence>
<evidence type="ECO:0000256" key="3">
    <source>
        <dbReference type="ARBA" id="ARBA00023015"/>
    </source>
</evidence>
<evidence type="ECO:0000256" key="6">
    <source>
        <dbReference type="SAM" id="MobiDB-lite"/>
    </source>
</evidence>
<proteinExistence type="predicted"/>
<dbReference type="GO" id="GO:0008270">
    <property type="term" value="F:zinc ion binding"/>
    <property type="evidence" value="ECO:0007669"/>
    <property type="project" value="InterPro"/>
</dbReference>
<keyword evidence="4" id="KW-0804">Transcription</keyword>
<dbReference type="Pfam" id="PF03101">
    <property type="entry name" value="FAR1"/>
    <property type="match status" value="1"/>
</dbReference>
<dbReference type="SMART" id="SM00066">
    <property type="entry name" value="GAL4"/>
    <property type="match status" value="1"/>
</dbReference>
<protein>
    <recommendedName>
        <fullName evidence="7">Zn(2)-C6 fungal-type domain-containing protein</fullName>
    </recommendedName>
</protein>
<keyword evidence="2" id="KW-0479">Metal-binding</keyword>
<comment type="caution">
    <text evidence="8">The sequence shown here is derived from an EMBL/GenBank/DDBJ whole genome shotgun (WGS) entry which is preliminary data.</text>
</comment>
<dbReference type="PROSITE" id="PS00463">
    <property type="entry name" value="ZN2_CY6_FUNGAL_1"/>
    <property type="match status" value="1"/>
</dbReference>
<evidence type="ECO:0000256" key="1">
    <source>
        <dbReference type="ARBA" id="ARBA00004123"/>
    </source>
</evidence>
<dbReference type="InterPro" id="IPR001138">
    <property type="entry name" value="Zn2Cys6_DnaBD"/>
</dbReference>
<comment type="subcellular location">
    <subcellularLocation>
        <location evidence="1">Nucleus</location>
    </subcellularLocation>
</comment>
<feature type="compositionally biased region" description="Polar residues" evidence="6">
    <location>
        <begin position="45"/>
        <end position="69"/>
    </location>
</feature>
<feature type="compositionally biased region" description="Polar residues" evidence="6">
    <location>
        <begin position="443"/>
        <end position="478"/>
    </location>
</feature>
<sequence length="788" mass="87231">MAISSTPAATQHDKHLALTMNGGPYSRFPPPPPAPGRQQQQQQQANAYAYTNSPYSTVQYTSGLDTYNTPLPHLQQQQRQQQQQQPPPPQYFQALPQGAPAKQRRQSARPQQQQQQHPPPQQPNSNLHHDDPPSLPSTPGNGPGAPPPERNSPPTTFEYELMNALQNNNGGNASQQHAQDDDDEEEDRDLVTADDPVYQLPPPPESVYSCEAELEKAIHAWSMEHGYELVRRASKKNATGELYKRYYHCSKHGRGNSGKTPDKDKVRVNRKSQRIGCPMSLAAVSVDPHDPNGPWQIRLRKTHHNHPAVDPTELAGHRRRARFGAVEKAVDGLFDLNTSTSDVLKFLQRTHPDGLFKRTDVANMKLKYKKFGTCAHHGDSNQPVLPGKEHRLNTARKGGIASACMSCRSKRTKCDSVRPTCGTCAKSGSDCVYDHAPTARPTQQLALPSAPGNQQHVTPTSSARSLGQATAGSSQTDAMQIDNPFSFDLGSDNNDTTTTSAQPASQAAHAQQVLANLQAFQQEHIKPSRLELGSSSVEVLACSTCGNGDSYRSAIPHPFSLGDDWRRYKDAFEGAAVRENCLDVLLGRKKEPERPKPVDGAATVEVEVHNEYIKQLAIFARRNEIVKLGFRETLAPALWNRFRSLRNAFEIWALLEDMCCPRGSEHAYGCINEIFSITMAGCGGNLDNYIQSLDLKWAELNELSTMHESRRVNQQFGVSAAKAARQKAPPNSAFTEDALCFLFLRNLGPQYQNMAMNMCKKNNIGGFGSGERCGFKDLWQQVKRSLEK</sequence>
<dbReference type="EMBL" id="PNEN01000500">
    <property type="protein sequence ID" value="PPJ57190.1"/>
    <property type="molecule type" value="Genomic_DNA"/>
</dbReference>
<dbReference type="GO" id="GO:0000981">
    <property type="term" value="F:DNA-binding transcription factor activity, RNA polymerase II-specific"/>
    <property type="evidence" value="ECO:0007669"/>
    <property type="project" value="InterPro"/>
</dbReference>
<feature type="compositionally biased region" description="Polar residues" evidence="6">
    <location>
        <begin position="164"/>
        <end position="177"/>
    </location>
</feature>
<name>A0A2S6CBS7_9PEZI</name>
<keyword evidence="9" id="KW-1185">Reference proteome</keyword>
<dbReference type="PROSITE" id="PS50048">
    <property type="entry name" value="ZN2_CY6_FUNGAL_2"/>
    <property type="match status" value="1"/>
</dbReference>
<keyword evidence="5" id="KW-0539">Nucleus</keyword>
<dbReference type="InterPro" id="IPR004330">
    <property type="entry name" value="FAR1_DNA_bnd_dom"/>
</dbReference>
<evidence type="ECO:0000313" key="9">
    <source>
        <dbReference type="Proteomes" id="UP000237631"/>
    </source>
</evidence>
<dbReference type="Gene3D" id="4.10.240.10">
    <property type="entry name" value="Zn(2)-C6 fungal-type DNA-binding domain"/>
    <property type="match status" value="1"/>
</dbReference>
<reference evidence="9" key="1">
    <citation type="journal article" date="2017" name="bioRxiv">
        <title>Conservation of a gene cluster reveals novel cercosporin biosynthetic mechanisms and extends production to the genus Colletotrichum.</title>
        <authorList>
            <person name="de Jonge R."/>
            <person name="Ebert M.K."/>
            <person name="Huitt-Roehl C.R."/>
            <person name="Pal P."/>
            <person name="Suttle J.C."/>
            <person name="Spanner R.E."/>
            <person name="Neubauer J.D."/>
            <person name="Jurick W.M.II."/>
            <person name="Stott K.A."/>
            <person name="Secor G.A."/>
            <person name="Thomma B.P.H.J."/>
            <person name="Van de Peer Y."/>
            <person name="Townsend C.A."/>
            <person name="Bolton M.D."/>
        </authorList>
    </citation>
    <scope>NUCLEOTIDE SEQUENCE [LARGE SCALE GENOMIC DNA]</scope>
    <source>
        <strain evidence="9">CBS538.71</strain>
    </source>
</reference>
<dbReference type="AlphaFoldDB" id="A0A2S6CBS7"/>
<evidence type="ECO:0000256" key="4">
    <source>
        <dbReference type="ARBA" id="ARBA00023163"/>
    </source>
</evidence>
<dbReference type="SUPFAM" id="SSF57701">
    <property type="entry name" value="Zn2/Cys6 DNA-binding domain"/>
    <property type="match status" value="1"/>
</dbReference>
<organism evidence="8 9">
    <name type="scientific">Cercospora berteroae</name>
    <dbReference type="NCBI Taxonomy" id="357750"/>
    <lineage>
        <taxon>Eukaryota</taxon>
        <taxon>Fungi</taxon>
        <taxon>Dikarya</taxon>
        <taxon>Ascomycota</taxon>
        <taxon>Pezizomycotina</taxon>
        <taxon>Dothideomycetes</taxon>
        <taxon>Dothideomycetidae</taxon>
        <taxon>Mycosphaerellales</taxon>
        <taxon>Mycosphaerellaceae</taxon>
        <taxon>Cercospora</taxon>
    </lineage>
</organism>
<dbReference type="STRING" id="357750.A0A2S6CBS7"/>